<name>A0ABN2KQ15_9MICO</name>
<dbReference type="PROSITE" id="PS51192">
    <property type="entry name" value="HELICASE_ATP_BIND_1"/>
    <property type="match status" value="1"/>
</dbReference>
<dbReference type="SUPFAM" id="SSF52540">
    <property type="entry name" value="P-loop containing nucleoside triphosphate hydrolases"/>
    <property type="match status" value="1"/>
</dbReference>
<dbReference type="InterPro" id="IPR022307">
    <property type="entry name" value="Helicase_put_actinobac"/>
</dbReference>
<feature type="domain" description="Helicase ATP-binding" evidence="3">
    <location>
        <begin position="71"/>
        <end position="254"/>
    </location>
</feature>
<dbReference type="Pfam" id="PF09369">
    <property type="entry name" value="MZB"/>
    <property type="match status" value="1"/>
</dbReference>
<gene>
    <name evidence="5" type="ORF">GCM10009810_20380</name>
</gene>
<dbReference type="PROSITE" id="PS51194">
    <property type="entry name" value="HELICASE_CTER"/>
    <property type="match status" value="1"/>
</dbReference>
<dbReference type="PANTHER" id="PTHR47957">
    <property type="entry name" value="ATP-DEPENDENT HELICASE HRQ1"/>
    <property type="match status" value="1"/>
</dbReference>
<keyword evidence="5" id="KW-0347">Helicase</keyword>
<feature type="domain" description="Helicase C-terminal" evidence="4">
    <location>
        <begin position="285"/>
        <end position="443"/>
    </location>
</feature>
<evidence type="ECO:0000259" key="4">
    <source>
        <dbReference type="PROSITE" id="PS51194"/>
    </source>
</evidence>
<sequence length="773" mass="81333">MPRTPDDHYSPEDAVGALAADASMGSLRHCRTLPARAADSAEIPEWVDTALAMALRGAGIERLWSHQSSAASLAHAGGHVVLATGTASGKSLGYVLPGLTAVIEGTRAANGRGATMLYLAPTKALAADQAAAIDRLAVPGVRAAVYDGDTVTEERRWIRDHANVVLSNPDLLHHSLLPGHAQWASFLRALRFVVIDECHAYSGIFGSNVALVLRRLRRVLERYRAQPVFVLASATVSSAGAHASELTGLPVKEISTDGSPRGPVTFALWEPPTYVDRSGRERRLSVSTVTARLLGELVGSGIQTLAFARSRAGVETVASAANRALEDAGFAQRVSAYRGGYLPEERRELERALRSGSLRGIAATNALELGIDVSGLDAVLMAGWPGRLSSLWQQAGRAGRGGGPSLALLVGADDPLDAYVLDHPEVIFDAPVERTIIFPTNPRLLPRQLVAAAYERPITAADEAYFGPALMPTLDQLVAAGVLRRRPTGWFWPSDSRPDDIGSLRSGAEVVAIVEGASGRVIGTVDAGSAQHQVHTGAVHVHQGATFVVTELDLGAATATVVRGDPGWSTFARSTSVFELGTPTTTRSYGPVKVHIGEVVVRRQVVSFVRRLPGGEVLGEHPLDLPVGVLRTQGVWWTMAADALARAGIGEDALPGAAHAAEHAAIGMLPLFATCDRWDIGGVSTAVHPQTGLPTILVYDGYPGGAGYAARGHEILTQWLGATLAAVRDCPCEAGCPRCIQSPKCGNGNNPLDKGGAIALLDLVTTALETRPS</sequence>
<proteinExistence type="predicted"/>
<dbReference type="Proteomes" id="UP001501475">
    <property type="component" value="Unassembled WGS sequence"/>
</dbReference>
<dbReference type="InterPro" id="IPR055227">
    <property type="entry name" value="HRQ1_WHD"/>
</dbReference>
<dbReference type="RefSeq" id="WP_344065659.1">
    <property type="nucleotide sequence ID" value="NZ_BAAAPN010000047.1"/>
</dbReference>
<dbReference type="NCBIfam" id="TIGR03817">
    <property type="entry name" value="DECH_helic"/>
    <property type="match status" value="1"/>
</dbReference>
<dbReference type="GO" id="GO:0004386">
    <property type="term" value="F:helicase activity"/>
    <property type="evidence" value="ECO:0007669"/>
    <property type="project" value="UniProtKB-KW"/>
</dbReference>
<keyword evidence="5" id="KW-0378">Hydrolase</keyword>
<dbReference type="Gene3D" id="3.40.50.300">
    <property type="entry name" value="P-loop containing nucleotide triphosphate hydrolases"/>
    <property type="match status" value="2"/>
</dbReference>
<evidence type="ECO:0000256" key="1">
    <source>
        <dbReference type="ARBA" id="ARBA00022741"/>
    </source>
</evidence>
<dbReference type="Pfam" id="PF00270">
    <property type="entry name" value="DEAD"/>
    <property type="match status" value="1"/>
</dbReference>
<reference evidence="5 6" key="1">
    <citation type="journal article" date="2019" name="Int. J. Syst. Evol. Microbiol.">
        <title>The Global Catalogue of Microorganisms (GCM) 10K type strain sequencing project: providing services to taxonomists for standard genome sequencing and annotation.</title>
        <authorList>
            <consortium name="The Broad Institute Genomics Platform"/>
            <consortium name="The Broad Institute Genome Sequencing Center for Infectious Disease"/>
            <person name="Wu L."/>
            <person name="Ma J."/>
        </authorList>
    </citation>
    <scope>NUCLEOTIDE SEQUENCE [LARGE SCALE GENOMIC DNA]</scope>
    <source>
        <strain evidence="5 6">JCM 15591</strain>
    </source>
</reference>
<comment type="caution">
    <text evidence="5">The sequence shown here is derived from an EMBL/GenBank/DDBJ whole genome shotgun (WGS) entry which is preliminary data.</text>
</comment>
<dbReference type="InterPro" id="IPR001650">
    <property type="entry name" value="Helicase_C-like"/>
</dbReference>
<evidence type="ECO:0000259" key="3">
    <source>
        <dbReference type="PROSITE" id="PS51192"/>
    </source>
</evidence>
<dbReference type="SMART" id="SM00490">
    <property type="entry name" value="HELICc"/>
    <property type="match status" value="1"/>
</dbReference>
<evidence type="ECO:0000256" key="2">
    <source>
        <dbReference type="ARBA" id="ARBA00022840"/>
    </source>
</evidence>
<dbReference type="InterPro" id="IPR027417">
    <property type="entry name" value="P-loop_NTPase"/>
</dbReference>
<dbReference type="Pfam" id="PF22982">
    <property type="entry name" value="WHD_HRQ1"/>
    <property type="match status" value="1"/>
</dbReference>
<evidence type="ECO:0000313" key="6">
    <source>
        <dbReference type="Proteomes" id="UP001501475"/>
    </source>
</evidence>
<dbReference type="InterPro" id="IPR018973">
    <property type="entry name" value="MZB"/>
</dbReference>
<dbReference type="InterPro" id="IPR014001">
    <property type="entry name" value="Helicase_ATP-bd"/>
</dbReference>
<dbReference type="PANTHER" id="PTHR47957:SF3">
    <property type="entry name" value="ATP-DEPENDENT HELICASE HRQ1"/>
    <property type="match status" value="1"/>
</dbReference>
<keyword evidence="2" id="KW-0067">ATP-binding</keyword>
<keyword evidence="1" id="KW-0547">Nucleotide-binding</keyword>
<accession>A0ABN2KQ15</accession>
<dbReference type="Pfam" id="PF00271">
    <property type="entry name" value="Helicase_C"/>
    <property type="match status" value="1"/>
</dbReference>
<dbReference type="CDD" id="cd18797">
    <property type="entry name" value="SF2_C_Hrq"/>
    <property type="match status" value="1"/>
</dbReference>
<protein>
    <submittedName>
        <fullName evidence="5">DEAD/DEAH box helicase</fullName>
    </submittedName>
</protein>
<dbReference type="SMART" id="SM00487">
    <property type="entry name" value="DEXDc"/>
    <property type="match status" value="1"/>
</dbReference>
<keyword evidence="6" id="KW-1185">Reference proteome</keyword>
<dbReference type="EMBL" id="BAAAPN010000047">
    <property type="protein sequence ID" value="GAA1760738.1"/>
    <property type="molecule type" value="Genomic_DNA"/>
</dbReference>
<evidence type="ECO:0000313" key="5">
    <source>
        <dbReference type="EMBL" id="GAA1760738.1"/>
    </source>
</evidence>
<organism evidence="5 6">
    <name type="scientific">Nostocoides vanveenii</name>
    <dbReference type="NCBI Taxonomy" id="330835"/>
    <lineage>
        <taxon>Bacteria</taxon>
        <taxon>Bacillati</taxon>
        <taxon>Actinomycetota</taxon>
        <taxon>Actinomycetes</taxon>
        <taxon>Micrococcales</taxon>
        <taxon>Intrasporangiaceae</taxon>
        <taxon>Nostocoides</taxon>
    </lineage>
</organism>
<dbReference type="InterPro" id="IPR011545">
    <property type="entry name" value="DEAD/DEAH_box_helicase_dom"/>
</dbReference>